<dbReference type="AlphaFoldDB" id="A0A8T0V6K4"/>
<protein>
    <submittedName>
        <fullName evidence="3">Uncharacterized protein</fullName>
    </submittedName>
</protein>
<organism evidence="3 4">
    <name type="scientific">Panicum virgatum</name>
    <name type="common">Blackwell switchgrass</name>
    <dbReference type="NCBI Taxonomy" id="38727"/>
    <lineage>
        <taxon>Eukaryota</taxon>
        <taxon>Viridiplantae</taxon>
        <taxon>Streptophyta</taxon>
        <taxon>Embryophyta</taxon>
        <taxon>Tracheophyta</taxon>
        <taxon>Spermatophyta</taxon>
        <taxon>Magnoliopsida</taxon>
        <taxon>Liliopsida</taxon>
        <taxon>Poales</taxon>
        <taxon>Poaceae</taxon>
        <taxon>PACMAD clade</taxon>
        <taxon>Panicoideae</taxon>
        <taxon>Panicodae</taxon>
        <taxon>Paniceae</taxon>
        <taxon>Panicinae</taxon>
        <taxon>Panicum</taxon>
        <taxon>Panicum sect. Hiantes</taxon>
    </lineage>
</organism>
<name>A0A8T0V6K4_PANVG</name>
<dbReference type="Proteomes" id="UP000823388">
    <property type="component" value="Chromosome 3K"/>
</dbReference>
<proteinExistence type="predicted"/>
<feature type="region of interest" description="Disordered" evidence="2">
    <location>
        <begin position="138"/>
        <end position="174"/>
    </location>
</feature>
<keyword evidence="4" id="KW-1185">Reference proteome</keyword>
<feature type="coiled-coil region" evidence="1">
    <location>
        <begin position="109"/>
        <end position="136"/>
    </location>
</feature>
<dbReference type="EMBL" id="CM029041">
    <property type="protein sequence ID" value="KAG2630168.1"/>
    <property type="molecule type" value="Genomic_DNA"/>
</dbReference>
<evidence type="ECO:0000256" key="1">
    <source>
        <dbReference type="SAM" id="Coils"/>
    </source>
</evidence>
<feature type="coiled-coil region" evidence="1">
    <location>
        <begin position="32"/>
        <end position="69"/>
    </location>
</feature>
<accession>A0A8T0V6K4</accession>
<gene>
    <name evidence="3" type="ORF">PVAP13_3KG499900</name>
</gene>
<keyword evidence="1" id="KW-0175">Coiled coil</keyword>
<reference evidence="3" key="1">
    <citation type="submission" date="2020-05" db="EMBL/GenBank/DDBJ databases">
        <title>WGS assembly of Panicum virgatum.</title>
        <authorList>
            <person name="Lovell J.T."/>
            <person name="Jenkins J."/>
            <person name="Shu S."/>
            <person name="Juenger T.E."/>
            <person name="Schmutz J."/>
        </authorList>
    </citation>
    <scope>NUCLEOTIDE SEQUENCE</scope>
    <source>
        <strain evidence="3">AP13</strain>
    </source>
</reference>
<sequence>MAEDTGMSGHLGAMASRVDFKMSLLKDVMAEYREIKHVIDGVTKEKERLEQEKERFQHEKEMLQHEQHENGEVLAAMKEDLLASKNTLVEARDAVVALTEEISQKNCCLEFLKKKLQESEAKNNQAEQQCGSVTEIIQPRGVQTRSMQKRKRPSEGPLDYGADENGHTGQLDGLSMPPLESSENIDVQTGSIEEQIRLSERPLDNDAVNLEVTEECPREGLVNSPPVGQTSFVMVRGEDDLERLSETS</sequence>
<comment type="caution">
    <text evidence="3">The sequence shown here is derived from an EMBL/GenBank/DDBJ whole genome shotgun (WGS) entry which is preliminary data.</text>
</comment>
<evidence type="ECO:0000313" key="4">
    <source>
        <dbReference type="Proteomes" id="UP000823388"/>
    </source>
</evidence>
<evidence type="ECO:0000256" key="2">
    <source>
        <dbReference type="SAM" id="MobiDB-lite"/>
    </source>
</evidence>
<evidence type="ECO:0000313" key="3">
    <source>
        <dbReference type="EMBL" id="KAG2630168.1"/>
    </source>
</evidence>